<feature type="compositionally biased region" description="Basic residues" evidence="8">
    <location>
        <begin position="92"/>
        <end position="103"/>
    </location>
</feature>
<reference evidence="11" key="2">
    <citation type="submission" date="2020-11" db="EMBL/GenBank/DDBJ databases">
        <authorList>
            <consortium name="DOE Joint Genome Institute"/>
            <person name="Kuo A."/>
            <person name="Miyauchi S."/>
            <person name="Kiss E."/>
            <person name="Drula E."/>
            <person name="Kohler A."/>
            <person name="Sanchez-Garcia M."/>
            <person name="Andreopoulos B."/>
            <person name="Barry K.W."/>
            <person name="Bonito G."/>
            <person name="Buee M."/>
            <person name="Carver A."/>
            <person name="Chen C."/>
            <person name="Cichocki N."/>
            <person name="Clum A."/>
            <person name="Culley D."/>
            <person name="Crous P.W."/>
            <person name="Fauchery L."/>
            <person name="Girlanda M."/>
            <person name="Hayes R."/>
            <person name="Keri Z."/>
            <person name="Labutti K."/>
            <person name="Lipzen A."/>
            <person name="Lombard V."/>
            <person name="Magnuson J."/>
            <person name="Maillard F."/>
            <person name="Morin E."/>
            <person name="Murat C."/>
            <person name="Nolan M."/>
            <person name="Ohm R."/>
            <person name="Pangilinan J."/>
            <person name="Pereira M."/>
            <person name="Perotto S."/>
            <person name="Peter M."/>
            <person name="Riley R."/>
            <person name="Sitrit Y."/>
            <person name="Stielow B."/>
            <person name="Szollosi G."/>
            <person name="Zifcakova L."/>
            <person name="Stursova M."/>
            <person name="Spatafora J.W."/>
            <person name="Tedersoo L."/>
            <person name="Vaario L.-M."/>
            <person name="Yamada A."/>
            <person name="Yan M."/>
            <person name="Wang P."/>
            <person name="Xu J."/>
            <person name="Bruns T."/>
            <person name="Baldrian P."/>
            <person name="Vilgalys R."/>
            <person name="Henrissat B."/>
            <person name="Grigoriev I.V."/>
            <person name="Hibbett D."/>
            <person name="Nagy L.G."/>
            <person name="Martin F.M."/>
        </authorList>
    </citation>
    <scope>NUCLEOTIDE SEQUENCE</scope>
    <source>
        <strain evidence="11">UH-Tt-Lm1</strain>
    </source>
</reference>
<dbReference type="InterPro" id="IPR050973">
    <property type="entry name" value="H3K9_Histone-Lys_N-MTase"/>
</dbReference>
<dbReference type="GO" id="GO:0005694">
    <property type="term" value="C:chromosome"/>
    <property type="evidence" value="ECO:0007669"/>
    <property type="project" value="UniProtKB-SubCell"/>
</dbReference>
<evidence type="ECO:0000256" key="5">
    <source>
        <dbReference type="ARBA" id="ARBA00022691"/>
    </source>
</evidence>
<feature type="domain" description="Pre-SET" evidence="10">
    <location>
        <begin position="203"/>
        <end position="272"/>
    </location>
</feature>
<dbReference type="SMART" id="SM00317">
    <property type="entry name" value="SET"/>
    <property type="match status" value="1"/>
</dbReference>
<organism evidence="11 12">
    <name type="scientific">Thelephora terrestris</name>
    <dbReference type="NCBI Taxonomy" id="56493"/>
    <lineage>
        <taxon>Eukaryota</taxon>
        <taxon>Fungi</taxon>
        <taxon>Dikarya</taxon>
        <taxon>Basidiomycota</taxon>
        <taxon>Agaricomycotina</taxon>
        <taxon>Agaricomycetes</taxon>
        <taxon>Thelephorales</taxon>
        <taxon>Thelephoraceae</taxon>
        <taxon>Thelephora</taxon>
    </lineage>
</organism>
<dbReference type="Gene3D" id="2.170.270.10">
    <property type="entry name" value="SET domain"/>
    <property type="match status" value="1"/>
</dbReference>
<name>A0A9P6HHK8_9AGAM</name>
<keyword evidence="6" id="KW-0479">Metal-binding</keyword>
<evidence type="ECO:0000256" key="8">
    <source>
        <dbReference type="SAM" id="MobiDB-lite"/>
    </source>
</evidence>
<proteinExistence type="predicted"/>
<evidence type="ECO:0000256" key="6">
    <source>
        <dbReference type="ARBA" id="ARBA00022723"/>
    </source>
</evidence>
<dbReference type="AlphaFoldDB" id="A0A9P6HHK8"/>
<dbReference type="PROSITE" id="PS50867">
    <property type="entry name" value="PRE_SET"/>
    <property type="match status" value="1"/>
</dbReference>
<keyword evidence="3" id="KW-0489">Methyltransferase</keyword>
<comment type="caution">
    <text evidence="11">The sequence shown here is derived from an EMBL/GenBank/DDBJ whole genome shotgun (WGS) entry which is preliminary data.</text>
</comment>
<dbReference type="GO" id="GO:0008270">
    <property type="term" value="F:zinc ion binding"/>
    <property type="evidence" value="ECO:0007669"/>
    <property type="project" value="InterPro"/>
</dbReference>
<evidence type="ECO:0000256" key="7">
    <source>
        <dbReference type="ARBA" id="ARBA00022833"/>
    </source>
</evidence>
<dbReference type="SMART" id="SM00468">
    <property type="entry name" value="PreSET"/>
    <property type="match status" value="1"/>
</dbReference>
<evidence type="ECO:0008006" key="13">
    <source>
        <dbReference type="Google" id="ProtNLM"/>
    </source>
</evidence>
<keyword evidence="5" id="KW-0949">S-adenosyl-L-methionine</keyword>
<dbReference type="OrthoDB" id="308383at2759"/>
<feature type="compositionally biased region" description="Low complexity" evidence="8">
    <location>
        <begin position="104"/>
        <end position="125"/>
    </location>
</feature>
<dbReference type="InterPro" id="IPR001214">
    <property type="entry name" value="SET_dom"/>
</dbReference>
<dbReference type="Pfam" id="PF05033">
    <property type="entry name" value="Pre-SET"/>
    <property type="match status" value="1"/>
</dbReference>
<gene>
    <name evidence="11" type="ORF">BJ322DRAFT_1107133</name>
</gene>
<reference evidence="11" key="1">
    <citation type="journal article" date="2020" name="Nat. Commun.">
        <title>Large-scale genome sequencing of mycorrhizal fungi provides insights into the early evolution of symbiotic traits.</title>
        <authorList>
            <person name="Miyauchi S."/>
            <person name="Kiss E."/>
            <person name="Kuo A."/>
            <person name="Drula E."/>
            <person name="Kohler A."/>
            <person name="Sanchez-Garcia M."/>
            <person name="Morin E."/>
            <person name="Andreopoulos B."/>
            <person name="Barry K.W."/>
            <person name="Bonito G."/>
            <person name="Buee M."/>
            <person name="Carver A."/>
            <person name="Chen C."/>
            <person name="Cichocki N."/>
            <person name="Clum A."/>
            <person name="Culley D."/>
            <person name="Crous P.W."/>
            <person name="Fauchery L."/>
            <person name="Girlanda M."/>
            <person name="Hayes R.D."/>
            <person name="Keri Z."/>
            <person name="LaButti K."/>
            <person name="Lipzen A."/>
            <person name="Lombard V."/>
            <person name="Magnuson J."/>
            <person name="Maillard F."/>
            <person name="Murat C."/>
            <person name="Nolan M."/>
            <person name="Ohm R.A."/>
            <person name="Pangilinan J."/>
            <person name="Pereira M.F."/>
            <person name="Perotto S."/>
            <person name="Peter M."/>
            <person name="Pfister S."/>
            <person name="Riley R."/>
            <person name="Sitrit Y."/>
            <person name="Stielow J.B."/>
            <person name="Szollosi G."/>
            <person name="Zifcakova L."/>
            <person name="Stursova M."/>
            <person name="Spatafora J.W."/>
            <person name="Tedersoo L."/>
            <person name="Vaario L.M."/>
            <person name="Yamada A."/>
            <person name="Yan M."/>
            <person name="Wang P."/>
            <person name="Xu J."/>
            <person name="Bruns T."/>
            <person name="Baldrian P."/>
            <person name="Vilgalys R."/>
            <person name="Dunand C."/>
            <person name="Henrissat B."/>
            <person name="Grigoriev I.V."/>
            <person name="Hibbett D."/>
            <person name="Nagy L.G."/>
            <person name="Martin F.M."/>
        </authorList>
    </citation>
    <scope>NUCLEOTIDE SEQUENCE</scope>
    <source>
        <strain evidence="11">UH-Tt-Lm1</strain>
    </source>
</reference>
<evidence type="ECO:0000313" key="11">
    <source>
        <dbReference type="EMBL" id="KAF9787054.1"/>
    </source>
</evidence>
<evidence type="ECO:0000313" key="12">
    <source>
        <dbReference type="Proteomes" id="UP000736335"/>
    </source>
</evidence>
<feature type="region of interest" description="Disordered" evidence="8">
    <location>
        <begin position="76"/>
        <end position="141"/>
    </location>
</feature>
<evidence type="ECO:0000256" key="1">
    <source>
        <dbReference type="ARBA" id="ARBA00004286"/>
    </source>
</evidence>
<evidence type="ECO:0000259" key="9">
    <source>
        <dbReference type="PROSITE" id="PS50280"/>
    </source>
</evidence>
<dbReference type="SUPFAM" id="SSF82199">
    <property type="entry name" value="SET domain"/>
    <property type="match status" value="1"/>
</dbReference>
<dbReference type="PROSITE" id="PS50280">
    <property type="entry name" value="SET"/>
    <property type="match status" value="1"/>
</dbReference>
<dbReference type="GO" id="GO:0042054">
    <property type="term" value="F:histone methyltransferase activity"/>
    <property type="evidence" value="ECO:0007669"/>
    <property type="project" value="InterPro"/>
</dbReference>
<dbReference type="PANTHER" id="PTHR46223:SF3">
    <property type="entry name" value="HISTONE-LYSINE N-METHYLTRANSFERASE SET-23"/>
    <property type="match status" value="1"/>
</dbReference>
<dbReference type="PANTHER" id="PTHR46223">
    <property type="entry name" value="HISTONE-LYSINE N-METHYLTRANSFERASE SUV39H"/>
    <property type="match status" value="1"/>
</dbReference>
<dbReference type="Proteomes" id="UP000736335">
    <property type="component" value="Unassembled WGS sequence"/>
</dbReference>
<sequence length="433" mass="48496">MSRSHNTQLGGQNDEIPLIPYQVADFLDQEQLLSDLSAQVSARLTVDPGRAGDLSRDSTLASAWYRMHPEDIDDVIRSSDKSSDESSEPPRLRQRSSARRRPTRIPSTATPSSSSKASSSRPSPSKGKQRKDNSNSPFISNGYWSRKRLQAQWDRATREAGSASVKIVNEVDGEEVPGVPEDFQYLEHGYHWGKYAPDPNFLIGCDCDGNCTSADIDSCCIKHIDSDPENLLGFWYDKRGLFRLGNTHILIRECNVNCSCDATCRTRVAQKPRKIPLEVFKTQHCGWGVRPTVGVPRGSIIGLYSGILLKRWEADRVQGDRRDYIFDLDHNVFGEEGPIQNQYSVDGYAKGNWGRFINHSCGPNMQVLPAMFDAPEVEKSYLVFIATKDIPEGKELTLDYHPNLGVPTKPKGKKRRRSDTCMCDAKLCRGGRP</sequence>
<keyword evidence="2" id="KW-0158">Chromosome</keyword>
<dbReference type="GO" id="GO:0005634">
    <property type="term" value="C:nucleus"/>
    <property type="evidence" value="ECO:0007669"/>
    <property type="project" value="InterPro"/>
</dbReference>
<keyword evidence="7" id="KW-0862">Zinc</keyword>
<dbReference type="InterPro" id="IPR046341">
    <property type="entry name" value="SET_dom_sf"/>
</dbReference>
<dbReference type="Pfam" id="PF00856">
    <property type="entry name" value="SET"/>
    <property type="match status" value="1"/>
</dbReference>
<protein>
    <recommendedName>
        <fullName evidence="13">SET domain-containing protein</fullName>
    </recommendedName>
</protein>
<evidence type="ECO:0000259" key="10">
    <source>
        <dbReference type="PROSITE" id="PS50867"/>
    </source>
</evidence>
<keyword evidence="12" id="KW-1185">Reference proteome</keyword>
<dbReference type="InterPro" id="IPR007728">
    <property type="entry name" value="Pre-SET_dom"/>
</dbReference>
<evidence type="ECO:0000256" key="4">
    <source>
        <dbReference type="ARBA" id="ARBA00022679"/>
    </source>
</evidence>
<comment type="subcellular location">
    <subcellularLocation>
        <location evidence="1">Chromosome</location>
    </subcellularLocation>
</comment>
<dbReference type="EMBL" id="WIUZ02000005">
    <property type="protein sequence ID" value="KAF9787054.1"/>
    <property type="molecule type" value="Genomic_DNA"/>
</dbReference>
<feature type="compositionally biased region" description="Basic and acidic residues" evidence="8">
    <location>
        <begin position="76"/>
        <end position="91"/>
    </location>
</feature>
<feature type="domain" description="SET" evidence="9">
    <location>
        <begin position="275"/>
        <end position="401"/>
    </location>
</feature>
<dbReference type="GO" id="GO:0032259">
    <property type="term" value="P:methylation"/>
    <property type="evidence" value="ECO:0007669"/>
    <property type="project" value="UniProtKB-KW"/>
</dbReference>
<evidence type="ECO:0000256" key="3">
    <source>
        <dbReference type="ARBA" id="ARBA00022603"/>
    </source>
</evidence>
<keyword evidence="4" id="KW-0808">Transferase</keyword>
<evidence type="ECO:0000256" key="2">
    <source>
        <dbReference type="ARBA" id="ARBA00022454"/>
    </source>
</evidence>
<accession>A0A9P6HHK8</accession>